<name>U5BQK2_9BACT</name>
<gene>
    <name evidence="1" type="ORF">P872_14020</name>
</gene>
<dbReference type="EMBL" id="AWXR01000139">
    <property type="protein sequence ID" value="ERM80188.1"/>
    <property type="molecule type" value="Genomic_DNA"/>
</dbReference>
<organism evidence="1 2">
    <name type="scientific">Rhodonellum psychrophilum GCM71 = DSM 17998</name>
    <dbReference type="NCBI Taxonomy" id="1123057"/>
    <lineage>
        <taxon>Bacteria</taxon>
        <taxon>Pseudomonadati</taxon>
        <taxon>Bacteroidota</taxon>
        <taxon>Cytophagia</taxon>
        <taxon>Cytophagales</taxon>
        <taxon>Cytophagaceae</taxon>
        <taxon>Rhodonellum</taxon>
    </lineage>
</organism>
<evidence type="ECO:0000313" key="1">
    <source>
        <dbReference type="EMBL" id="ERM80188.1"/>
    </source>
</evidence>
<protein>
    <submittedName>
        <fullName evidence="1">Uncharacterized protein</fullName>
    </submittedName>
</protein>
<keyword evidence="2" id="KW-1185">Reference proteome</keyword>
<accession>U5BQK2</accession>
<reference evidence="1 2" key="1">
    <citation type="journal article" date="2013" name="Genome Announc.">
        <title>Draft Genome Sequence of the Psychrophilic and Alkaliphilic Rhodonellum psychrophilum Strain GCM71T.</title>
        <authorList>
            <person name="Hauptmann A.L."/>
            <person name="Glaring M.A."/>
            <person name="Hallin P.F."/>
            <person name="Prieme A."/>
            <person name="Stougaard P."/>
        </authorList>
    </citation>
    <scope>NUCLEOTIDE SEQUENCE [LARGE SCALE GENOMIC DNA]</scope>
    <source>
        <strain evidence="1 2">GCM71</strain>
    </source>
</reference>
<dbReference type="AlphaFoldDB" id="U5BQK2"/>
<proteinExistence type="predicted"/>
<comment type="caution">
    <text evidence="1">The sequence shown here is derived from an EMBL/GenBank/DDBJ whole genome shotgun (WGS) entry which is preliminary data.</text>
</comment>
<sequence>MKGIKKKCEHPLLWQFNGLLRKRRETGDGRQKTEDDDA</sequence>
<evidence type="ECO:0000313" key="2">
    <source>
        <dbReference type="Proteomes" id="UP000016843"/>
    </source>
</evidence>
<dbReference type="Proteomes" id="UP000016843">
    <property type="component" value="Unassembled WGS sequence"/>
</dbReference>